<comment type="caution">
    <text evidence="4">The sequence shown here is derived from an EMBL/GenBank/DDBJ whole genome shotgun (WGS) entry which is preliminary data.</text>
</comment>
<dbReference type="PANTHER" id="PTHR30349:SF81">
    <property type="entry name" value="TYROSINE RECOMBINASE XERC"/>
    <property type="match status" value="1"/>
</dbReference>
<dbReference type="SUPFAM" id="SSF56349">
    <property type="entry name" value="DNA breaking-rejoining enzymes"/>
    <property type="match status" value="1"/>
</dbReference>
<evidence type="ECO:0000256" key="1">
    <source>
        <dbReference type="ARBA" id="ARBA00023125"/>
    </source>
</evidence>
<dbReference type="Pfam" id="PF00589">
    <property type="entry name" value="Phage_integrase"/>
    <property type="match status" value="1"/>
</dbReference>
<keyword evidence="2" id="KW-0233">DNA recombination</keyword>
<dbReference type="Gene3D" id="1.10.150.130">
    <property type="match status" value="1"/>
</dbReference>
<evidence type="ECO:0000313" key="4">
    <source>
        <dbReference type="EMBL" id="PCK24399.1"/>
    </source>
</evidence>
<dbReference type="InterPro" id="IPR002104">
    <property type="entry name" value="Integrase_catalytic"/>
</dbReference>
<keyword evidence="1" id="KW-0238">DNA-binding</keyword>
<dbReference type="GO" id="GO:0003677">
    <property type="term" value="F:DNA binding"/>
    <property type="evidence" value="ECO:0007669"/>
    <property type="project" value="UniProtKB-KW"/>
</dbReference>
<proteinExistence type="predicted"/>
<dbReference type="InterPro" id="IPR013762">
    <property type="entry name" value="Integrase-like_cat_sf"/>
</dbReference>
<feature type="domain" description="Tyr recombinase" evidence="3">
    <location>
        <begin position="131"/>
        <end position="343"/>
    </location>
</feature>
<gene>
    <name evidence="4" type="ORF">CHR55_26285</name>
</gene>
<dbReference type="GO" id="GO:0015074">
    <property type="term" value="P:DNA integration"/>
    <property type="evidence" value="ECO:0007669"/>
    <property type="project" value="InterPro"/>
</dbReference>
<dbReference type="EMBL" id="NOVD01000031">
    <property type="protein sequence ID" value="PCK24399.1"/>
    <property type="molecule type" value="Genomic_DNA"/>
</dbReference>
<evidence type="ECO:0000256" key="2">
    <source>
        <dbReference type="ARBA" id="ARBA00023172"/>
    </source>
</evidence>
<dbReference type="InterPro" id="IPR010998">
    <property type="entry name" value="Integrase_recombinase_N"/>
</dbReference>
<accession>A0A2A5J5C7</accession>
<dbReference type="InterPro" id="IPR011010">
    <property type="entry name" value="DNA_brk_join_enz"/>
</dbReference>
<dbReference type="InterPro" id="IPR050090">
    <property type="entry name" value="Tyrosine_recombinase_XerCD"/>
</dbReference>
<dbReference type="Proteomes" id="UP000230886">
    <property type="component" value="Unassembled WGS sequence"/>
</dbReference>
<evidence type="ECO:0000313" key="5">
    <source>
        <dbReference type="Proteomes" id="UP000230886"/>
    </source>
</evidence>
<evidence type="ECO:0000259" key="3">
    <source>
        <dbReference type="PROSITE" id="PS51898"/>
    </source>
</evidence>
<name>A0A2A5J5C7_RHOSG</name>
<dbReference type="AlphaFoldDB" id="A0A2A5J5C7"/>
<dbReference type="PANTHER" id="PTHR30349">
    <property type="entry name" value="PHAGE INTEGRASE-RELATED"/>
    <property type="match status" value="1"/>
</dbReference>
<protein>
    <submittedName>
        <fullName evidence="4">Recombinase</fullName>
    </submittedName>
</protein>
<dbReference type="PROSITE" id="PS51898">
    <property type="entry name" value="TYR_RECOMBINASE"/>
    <property type="match status" value="1"/>
</dbReference>
<reference evidence="4 5" key="1">
    <citation type="submission" date="2017-07" db="EMBL/GenBank/DDBJ databases">
        <title>Draft sequence of Rhodococcus enclensis 23b-28.</title>
        <authorList>
            <person name="Besaury L."/>
            <person name="Sancelme M."/>
            <person name="Amato P."/>
            <person name="Lallement A."/>
            <person name="Delort A.-M."/>
        </authorList>
    </citation>
    <scope>NUCLEOTIDE SEQUENCE [LARGE SCALE GENOMIC DNA]</scope>
    <source>
        <strain evidence="4 5">23b-28</strain>
    </source>
</reference>
<organism evidence="4 5">
    <name type="scientific">Rhodococcus qingshengii</name>
    <dbReference type="NCBI Taxonomy" id="334542"/>
    <lineage>
        <taxon>Bacteria</taxon>
        <taxon>Bacillati</taxon>
        <taxon>Actinomycetota</taxon>
        <taxon>Actinomycetes</taxon>
        <taxon>Mycobacteriales</taxon>
        <taxon>Nocardiaceae</taxon>
        <taxon>Rhodococcus</taxon>
        <taxon>Rhodococcus erythropolis group</taxon>
    </lineage>
</organism>
<dbReference type="Gene3D" id="1.10.443.10">
    <property type="entry name" value="Intergrase catalytic core"/>
    <property type="match status" value="1"/>
</dbReference>
<dbReference type="GO" id="GO:0006310">
    <property type="term" value="P:DNA recombination"/>
    <property type="evidence" value="ECO:0007669"/>
    <property type="project" value="UniProtKB-KW"/>
</dbReference>
<sequence length="352" mass="38841">MSGGRAHSPRCRREAPRTVTTSLDVAFDTFMTWRKGGTMSTHTAEAYRHDFAGIADALAADLAVPIEHLTTAVLDKDHLRRAFARFAETRAPATVRRCWSTWNTLCGFWCTEDLLEANPMSTVRRPAMSKRQPSSFDGEAVAKLLTAVGDPDDTHARAWPERDLAIVLTSLLTGCRLSELVGLDIRDLRDVDGANGAKAVRVRGKGDKDRTVTIEAGLVDVLGEYLASRAIRFPHTGRVRARSDSTPWTRFRATDPLFVGPDGDRVSRSLVQYRTKRAYTRAGIEDQKVRGALVHQLRHTFATGLADQGVSVYELRQMLGHSSIQTTSRYTAAAGQETRAAAATNPVYKMLE</sequence>